<accession>A0ABS8Z9P4</accession>
<evidence type="ECO:0000313" key="4">
    <source>
        <dbReference type="Proteomes" id="UP001521150"/>
    </source>
</evidence>
<dbReference type="EMBL" id="JAJVCN010000001">
    <property type="protein sequence ID" value="MCE7004590.1"/>
    <property type="molecule type" value="Genomic_DNA"/>
</dbReference>
<dbReference type="SUPFAM" id="SSF55486">
    <property type="entry name" value="Metalloproteases ('zincins'), catalytic domain"/>
    <property type="match status" value="1"/>
</dbReference>
<dbReference type="RefSeq" id="WP_233726086.1">
    <property type="nucleotide sequence ID" value="NZ_JAJVCN010000001.1"/>
</dbReference>
<reference evidence="3 4" key="1">
    <citation type="submission" date="2021-12" db="EMBL/GenBank/DDBJ databases">
        <title>Genome sequence of Kibdelosporangium philippinense ATCC 49844.</title>
        <authorList>
            <person name="Fedorov E.A."/>
            <person name="Omeragic M."/>
            <person name="Shalygina K.F."/>
            <person name="Maclea K.S."/>
        </authorList>
    </citation>
    <scope>NUCLEOTIDE SEQUENCE [LARGE SCALE GENOMIC DNA]</scope>
    <source>
        <strain evidence="3 4">ATCC 49844</strain>
    </source>
</reference>
<sequence length="307" mass="32596">MGEPLVAAYDPEPPRRARGRRSALRTYRSLVVAVPLLMAVTAVTVVDSVEPSVEASRPVDLPVSPGESEPSAALSNPGGPTVEADGAPTPRQLDVPSAQLPTGGPFPLNGAKTFRVVPGTSDQVGTGKVHSYTVEVEDAIEFTDGERAFAGVVQATLSHPKSWIGSGAVALRRVETGTPDLRVTLASQATARRLCGFAIPYDTSCFLRAKPGHVVLSAARWERGAHAFHGDIGQYRRYVINHEVGHYFNNGHKPCAADGGMAPLMMQQTLTTSNDELAKLVSGIQNDIAVPRDGKVCKPNEWAFPSA</sequence>
<feature type="region of interest" description="Disordered" evidence="1">
    <location>
        <begin position="1"/>
        <end position="20"/>
    </location>
</feature>
<feature type="domain" description="DUF3152" evidence="2">
    <location>
        <begin position="100"/>
        <end position="305"/>
    </location>
</feature>
<evidence type="ECO:0000259" key="2">
    <source>
        <dbReference type="Pfam" id="PF11350"/>
    </source>
</evidence>
<comment type="caution">
    <text evidence="3">The sequence shown here is derived from an EMBL/GenBank/DDBJ whole genome shotgun (WGS) entry which is preliminary data.</text>
</comment>
<dbReference type="Pfam" id="PF11350">
    <property type="entry name" value="DUF3152"/>
    <property type="match status" value="1"/>
</dbReference>
<feature type="region of interest" description="Disordered" evidence="1">
    <location>
        <begin position="51"/>
        <end position="104"/>
    </location>
</feature>
<dbReference type="Proteomes" id="UP001521150">
    <property type="component" value="Unassembled WGS sequence"/>
</dbReference>
<dbReference type="InterPro" id="IPR022603">
    <property type="entry name" value="DUF3152"/>
</dbReference>
<evidence type="ECO:0000256" key="1">
    <source>
        <dbReference type="SAM" id="MobiDB-lite"/>
    </source>
</evidence>
<organism evidence="3 4">
    <name type="scientific">Kibdelosporangium philippinense</name>
    <dbReference type="NCBI Taxonomy" id="211113"/>
    <lineage>
        <taxon>Bacteria</taxon>
        <taxon>Bacillati</taxon>
        <taxon>Actinomycetota</taxon>
        <taxon>Actinomycetes</taxon>
        <taxon>Pseudonocardiales</taxon>
        <taxon>Pseudonocardiaceae</taxon>
        <taxon>Kibdelosporangium</taxon>
    </lineage>
</organism>
<keyword evidence="4" id="KW-1185">Reference proteome</keyword>
<proteinExistence type="predicted"/>
<name>A0ABS8Z9P4_9PSEU</name>
<gene>
    <name evidence="3" type="ORF">LWC34_17410</name>
</gene>
<protein>
    <submittedName>
        <fullName evidence="3">DUF3152 domain-containing protein</fullName>
    </submittedName>
</protein>
<evidence type="ECO:0000313" key="3">
    <source>
        <dbReference type="EMBL" id="MCE7004590.1"/>
    </source>
</evidence>